<sequence length="116" mass="12328">MHQIRANGSMLLGSNVTVIPSVAAKAKARDIAGIENFLPTAMDGIYSATPLVTTEGIKKVDVFNKFFDGQELDKVLSDLHARYNAALEKAKAAMDTTVRADPSSIAASLHGALVEK</sequence>
<comment type="caution">
    <text evidence="1">The sequence shown here is derived from an EMBL/GenBank/DDBJ whole genome shotgun (WGS) entry which is preliminary data.</text>
</comment>
<dbReference type="EMBL" id="BORS01000001">
    <property type="protein sequence ID" value="GIO40330.1"/>
    <property type="molecule type" value="Genomic_DNA"/>
</dbReference>
<protein>
    <submittedName>
        <fullName evidence="1">Uncharacterized protein</fullName>
    </submittedName>
</protein>
<name>A0A920CI68_9BACL</name>
<dbReference type="RefSeq" id="WP_301624051.1">
    <property type="nucleotide sequence ID" value="NZ_BORS01000001.1"/>
</dbReference>
<organism evidence="1 2">
    <name type="scientific">Paenibacillus apis</name>
    <dbReference type="NCBI Taxonomy" id="1792174"/>
    <lineage>
        <taxon>Bacteria</taxon>
        <taxon>Bacillati</taxon>
        <taxon>Bacillota</taxon>
        <taxon>Bacilli</taxon>
        <taxon>Bacillales</taxon>
        <taxon>Paenibacillaceae</taxon>
        <taxon>Paenibacillus</taxon>
    </lineage>
</organism>
<evidence type="ECO:0000313" key="2">
    <source>
        <dbReference type="Proteomes" id="UP000678895"/>
    </source>
</evidence>
<dbReference type="AlphaFoldDB" id="A0A920CI68"/>
<accession>A0A920CI68</accession>
<keyword evidence="2" id="KW-1185">Reference proteome</keyword>
<reference evidence="1" key="1">
    <citation type="submission" date="2021-03" db="EMBL/GenBank/DDBJ databases">
        <title>Antimicrobial resistance genes in bacteria isolated from Japanese honey, and their potential for conferring macrolide and lincosamide resistance in the American foulbrood pathogen Paenibacillus larvae.</title>
        <authorList>
            <person name="Okamoto M."/>
            <person name="Kumagai M."/>
            <person name="Kanamori H."/>
            <person name="Takamatsu D."/>
        </authorList>
    </citation>
    <scope>NUCLEOTIDE SEQUENCE</scope>
    <source>
        <strain evidence="1">J41TS4</strain>
    </source>
</reference>
<proteinExistence type="predicted"/>
<evidence type="ECO:0000313" key="1">
    <source>
        <dbReference type="EMBL" id="GIO40330.1"/>
    </source>
</evidence>
<dbReference type="Proteomes" id="UP000678895">
    <property type="component" value="Unassembled WGS sequence"/>
</dbReference>
<gene>
    <name evidence="1" type="ORF">J41TS4_00880</name>
</gene>